<accession>A0A4Z0PN90</accession>
<gene>
    <name evidence="5" type="ORF">E5J99_11630</name>
</gene>
<dbReference type="EMBL" id="SRLD01000020">
    <property type="protein sequence ID" value="TGE15838.1"/>
    <property type="molecule type" value="Genomic_DNA"/>
</dbReference>
<dbReference type="SUPFAM" id="SSF46894">
    <property type="entry name" value="C-terminal effector domain of the bipartite response regulators"/>
    <property type="match status" value="1"/>
</dbReference>
<comment type="caution">
    <text evidence="5">The sequence shown here is derived from an EMBL/GenBank/DDBJ whole genome shotgun (WGS) entry which is preliminary data.</text>
</comment>
<evidence type="ECO:0000256" key="1">
    <source>
        <dbReference type="ARBA" id="ARBA00023015"/>
    </source>
</evidence>
<dbReference type="CDD" id="cd06170">
    <property type="entry name" value="LuxR_C_like"/>
    <property type="match status" value="1"/>
</dbReference>
<evidence type="ECO:0000256" key="2">
    <source>
        <dbReference type="ARBA" id="ARBA00023125"/>
    </source>
</evidence>
<keyword evidence="3" id="KW-0804">Transcription</keyword>
<dbReference type="PANTHER" id="PTHR44688:SF16">
    <property type="entry name" value="DNA-BINDING TRANSCRIPTIONAL ACTIVATOR DEVR_DOSR"/>
    <property type="match status" value="1"/>
</dbReference>
<evidence type="ECO:0000259" key="4">
    <source>
        <dbReference type="PROSITE" id="PS50043"/>
    </source>
</evidence>
<evidence type="ECO:0000313" key="6">
    <source>
        <dbReference type="Proteomes" id="UP000297739"/>
    </source>
</evidence>
<dbReference type="PANTHER" id="PTHR44688">
    <property type="entry name" value="DNA-BINDING TRANSCRIPTIONAL ACTIVATOR DEVR_DOSR"/>
    <property type="match status" value="1"/>
</dbReference>
<dbReference type="InterPro" id="IPR016032">
    <property type="entry name" value="Sig_transdc_resp-reg_C-effctor"/>
</dbReference>
<dbReference type="GO" id="GO:0003677">
    <property type="term" value="F:DNA binding"/>
    <property type="evidence" value="ECO:0007669"/>
    <property type="project" value="UniProtKB-KW"/>
</dbReference>
<dbReference type="SMART" id="SM00421">
    <property type="entry name" value="HTH_LUXR"/>
    <property type="match status" value="1"/>
</dbReference>
<reference evidence="5 6" key="1">
    <citation type="submission" date="2019-04" db="EMBL/GenBank/DDBJ databases">
        <authorList>
            <person name="Feng G."/>
            <person name="Zhang J."/>
            <person name="Zhu H."/>
        </authorList>
    </citation>
    <scope>NUCLEOTIDE SEQUENCE [LARGE SCALE GENOMIC DNA]</scope>
    <source>
        <strain evidence="5 6">JCM 17223</strain>
    </source>
</reference>
<feature type="domain" description="HTH luxR-type" evidence="4">
    <location>
        <begin position="155"/>
        <end position="220"/>
    </location>
</feature>
<dbReference type="PRINTS" id="PR00038">
    <property type="entry name" value="HTHLUXR"/>
</dbReference>
<keyword evidence="2" id="KW-0238">DNA-binding</keyword>
<dbReference type="PROSITE" id="PS50043">
    <property type="entry name" value="HTH_LUXR_2"/>
    <property type="match status" value="1"/>
</dbReference>
<evidence type="ECO:0000256" key="3">
    <source>
        <dbReference type="ARBA" id="ARBA00023163"/>
    </source>
</evidence>
<dbReference type="InterPro" id="IPR000792">
    <property type="entry name" value="Tscrpt_reg_LuxR_C"/>
</dbReference>
<dbReference type="Proteomes" id="UP000297739">
    <property type="component" value="Unassembled WGS sequence"/>
</dbReference>
<dbReference type="GO" id="GO:0006355">
    <property type="term" value="P:regulation of DNA-templated transcription"/>
    <property type="evidence" value="ECO:0007669"/>
    <property type="project" value="InterPro"/>
</dbReference>
<proteinExistence type="predicted"/>
<dbReference type="OrthoDB" id="965844at2"/>
<dbReference type="RefSeq" id="WP_135497975.1">
    <property type="nucleotide sequence ID" value="NZ_SRLD01000020.1"/>
</dbReference>
<dbReference type="AlphaFoldDB" id="A0A4Z0PN90"/>
<dbReference type="Pfam" id="PF00196">
    <property type="entry name" value="GerE"/>
    <property type="match status" value="1"/>
</dbReference>
<protein>
    <submittedName>
        <fullName evidence="5">LuxR family transcriptional regulator</fullName>
    </submittedName>
</protein>
<sequence>MSNEEAISHKVAEIAATAAQYPGVIIINNIQTQGVEYMSPWGLELLQTTLPELRALGASYHTRFFNPADAAEYAPKVWQLIERNELGPVATFFQQVRANAQQAWTWYFTAMRLLLHNTQGAPLLLLCMASPVQPETHVAMRVQRLLEENEFLRRHAATFATLTTREREVLRQLALGHSSPQIAATLHLSVQTAETHRRNIRQKLQPQSTAELGLYARAFNLV</sequence>
<dbReference type="Gene3D" id="1.10.10.10">
    <property type="entry name" value="Winged helix-like DNA-binding domain superfamily/Winged helix DNA-binding domain"/>
    <property type="match status" value="1"/>
</dbReference>
<keyword evidence="1" id="KW-0805">Transcription regulation</keyword>
<evidence type="ECO:0000313" key="5">
    <source>
        <dbReference type="EMBL" id="TGE15838.1"/>
    </source>
</evidence>
<organism evidence="5 6">
    <name type="scientific">Hymenobacter elongatus</name>
    <dbReference type="NCBI Taxonomy" id="877208"/>
    <lineage>
        <taxon>Bacteria</taxon>
        <taxon>Pseudomonadati</taxon>
        <taxon>Bacteroidota</taxon>
        <taxon>Cytophagia</taxon>
        <taxon>Cytophagales</taxon>
        <taxon>Hymenobacteraceae</taxon>
        <taxon>Hymenobacter</taxon>
    </lineage>
</organism>
<keyword evidence="6" id="KW-1185">Reference proteome</keyword>
<name>A0A4Z0PN90_9BACT</name>
<dbReference type="InterPro" id="IPR036388">
    <property type="entry name" value="WH-like_DNA-bd_sf"/>
</dbReference>